<dbReference type="RefSeq" id="XP_018284558.1">
    <property type="nucleotide sequence ID" value="XM_018437400.1"/>
</dbReference>
<dbReference type="VEuPathDB" id="FungiDB:PHYBLDRAFT_175067"/>
<gene>
    <name evidence="1" type="ORF">PHYBLDRAFT_175067</name>
</gene>
<name>A0A167JQR7_PHYB8</name>
<keyword evidence="2" id="KW-1185">Reference proteome</keyword>
<dbReference type="AlphaFoldDB" id="A0A167JQR7"/>
<sequence>MKCKHEDDSSENSAKEKGLKKAYVIFWKSSPASPLNLIIIKEKSPWPSSIEKTDALKEITSSVNMLWLRYQPIDSESYTLYAQPSMYFKWPHFLQTKVEKKALITEEVPETATSKAYFYCKLK</sequence>
<dbReference type="GeneID" id="28998306"/>
<organism evidence="1 2">
    <name type="scientific">Phycomyces blakesleeanus (strain ATCC 8743b / DSM 1359 / FGSC 10004 / NBRC 33097 / NRRL 1555)</name>
    <dbReference type="NCBI Taxonomy" id="763407"/>
    <lineage>
        <taxon>Eukaryota</taxon>
        <taxon>Fungi</taxon>
        <taxon>Fungi incertae sedis</taxon>
        <taxon>Mucoromycota</taxon>
        <taxon>Mucoromycotina</taxon>
        <taxon>Mucoromycetes</taxon>
        <taxon>Mucorales</taxon>
        <taxon>Phycomycetaceae</taxon>
        <taxon>Phycomyces</taxon>
    </lineage>
</organism>
<protein>
    <submittedName>
        <fullName evidence="1">Uncharacterized protein</fullName>
    </submittedName>
</protein>
<dbReference type="InParanoid" id="A0A167JQR7"/>
<reference evidence="2" key="1">
    <citation type="submission" date="2015-06" db="EMBL/GenBank/DDBJ databases">
        <title>Expansion of signal transduction pathways in fungi by whole-genome duplication.</title>
        <authorList>
            <consortium name="DOE Joint Genome Institute"/>
            <person name="Corrochano L.M."/>
            <person name="Kuo A."/>
            <person name="Marcet-Houben M."/>
            <person name="Polaino S."/>
            <person name="Salamov A."/>
            <person name="Villalobos J.M."/>
            <person name="Alvarez M.I."/>
            <person name="Avalos J."/>
            <person name="Benito E.P."/>
            <person name="Benoit I."/>
            <person name="Burger G."/>
            <person name="Camino L.P."/>
            <person name="Canovas D."/>
            <person name="Cerda-Olmedo E."/>
            <person name="Cheng J.-F."/>
            <person name="Dominguez A."/>
            <person name="Elias M."/>
            <person name="Eslava A.P."/>
            <person name="Glaser F."/>
            <person name="Grimwood J."/>
            <person name="Gutierrez G."/>
            <person name="Heitman J."/>
            <person name="Henrissat B."/>
            <person name="Iturriaga E.A."/>
            <person name="Lang B.F."/>
            <person name="Lavin J.L."/>
            <person name="Lee S."/>
            <person name="Li W."/>
            <person name="Lindquist E."/>
            <person name="Lopez-Garcia S."/>
            <person name="Luque E.M."/>
            <person name="Marcos A.T."/>
            <person name="Martin J."/>
            <person name="McCluskey K."/>
            <person name="Medina H.R."/>
            <person name="Miralles-Duran A."/>
            <person name="Miyazaki A."/>
            <person name="Munoz-Torres E."/>
            <person name="Oguiza J.A."/>
            <person name="Ohm R."/>
            <person name="Olmedo M."/>
            <person name="Orejas M."/>
            <person name="Ortiz-Castellanos L."/>
            <person name="Pisabarro A.G."/>
            <person name="Rodriguez-Romero J."/>
            <person name="Ruiz-Herrera J."/>
            <person name="Ruiz-Vazquez R."/>
            <person name="Sanz C."/>
            <person name="Schackwitz W."/>
            <person name="Schmutz J."/>
            <person name="Shahriari M."/>
            <person name="Shelest E."/>
            <person name="Silva-Franco F."/>
            <person name="Soanes D."/>
            <person name="Syed K."/>
            <person name="Tagua V.G."/>
            <person name="Talbot N.J."/>
            <person name="Thon M."/>
            <person name="De vries R.P."/>
            <person name="Wiebenga A."/>
            <person name="Yadav J.S."/>
            <person name="Braun E.L."/>
            <person name="Baker S."/>
            <person name="Garre V."/>
            <person name="Horwitz B."/>
            <person name="Torres-Martinez S."/>
            <person name="Idnurm A."/>
            <person name="Herrera-Estrella A."/>
            <person name="Gabaldon T."/>
            <person name="Grigoriev I.V."/>
        </authorList>
    </citation>
    <scope>NUCLEOTIDE SEQUENCE [LARGE SCALE GENOMIC DNA]</scope>
    <source>
        <strain evidence="2">NRRL 1555(-)</strain>
    </source>
</reference>
<evidence type="ECO:0000313" key="1">
    <source>
        <dbReference type="EMBL" id="OAD66518.1"/>
    </source>
</evidence>
<dbReference type="Proteomes" id="UP000077315">
    <property type="component" value="Unassembled WGS sequence"/>
</dbReference>
<accession>A0A167JQR7</accession>
<evidence type="ECO:0000313" key="2">
    <source>
        <dbReference type="Proteomes" id="UP000077315"/>
    </source>
</evidence>
<proteinExistence type="predicted"/>
<dbReference type="EMBL" id="KV441002">
    <property type="protein sequence ID" value="OAD66518.1"/>
    <property type="molecule type" value="Genomic_DNA"/>
</dbReference>